<gene>
    <name evidence="1" type="ORF">GCM10010993_19510</name>
</gene>
<dbReference type="PANTHER" id="PTHR34472:SF1">
    <property type="entry name" value="SULFUR CARRIER PROTEIN THIS"/>
    <property type="match status" value="1"/>
</dbReference>
<accession>A0ABQ1MI10</accession>
<dbReference type="Proteomes" id="UP000635885">
    <property type="component" value="Unassembled WGS sequence"/>
</dbReference>
<evidence type="ECO:0000313" key="1">
    <source>
        <dbReference type="EMBL" id="GGC40869.1"/>
    </source>
</evidence>
<evidence type="ECO:0000313" key="2">
    <source>
        <dbReference type="Proteomes" id="UP000635885"/>
    </source>
</evidence>
<dbReference type="NCBIfam" id="TIGR01683">
    <property type="entry name" value="thiS"/>
    <property type="match status" value="1"/>
</dbReference>
<protein>
    <submittedName>
        <fullName evidence="1">Thiamine biosynthesis protein ThiS</fullName>
    </submittedName>
</protein>
<proteinExistence type="predicted"/>
<dbReference type="PANTHER" id="PTHR34472">
    <property type="entry name" value="SULFUR CARRIER PROTEIN THIS"/>
    <property type="match status" value="1"/>
</dbReference>
<reference evidence="2" key="1">
    <citation type="journal article" date="2019" name="Int. J. Syst. Evol. Microbiol.">
        <title>The Global Catalogue of Microorganisms (GCM) 10K type strain sequencing project: providing services to taxonomists for standard genome sequencing and annotation.</title>
        <authorList>
            <consortium name="The Broad Institute Genomics Platform"/>
            <consortium name="The Broad Institute Genome Sequencing Center for Infectious Disease"/>
            <person name="Wu L."/>
            <person name="Ma J."/>
        </authorList>
    </citation>
    <scope>NUCLEOTIDE SEQUENCE [LARGE SCALE GENOMIC DNA]</scope>
    <source>
        <strain evidence="2">CGMCC 1.12479</strain>
    </source>
</reference>
<organism evidence="1 2">
    <name type="scientific">Belliella aquatica</name>
    <dbReference type="NCBI Taxonomy" id="1323734"/>
    <lineage>
        <taxon>Bacteria</taxon>
        <taxon>Pseudomonadati</taxon>
        <taxon>Bacteroidota</taxon>
        <taxon>Cytophagia</taxon>
        <taxon>Cytophagales</taxon>
        <taxon>Cyclobacteriaceae</taxon>
        <taxon>Belliella</taxon>
    </lineage>
</organism>
<dbReference type="InterPro" id="IPR003749">
    <property type="entry name" value="ThiS/MoaD-like"/>
</dbReference>
<dbReference type="InterPro" id="IPR010035">
    <property type="entry name" value="Thi_S"/>
</dbReference>
<sequence length="75" mass="8238">MFNQTIARMDITVNNEPLQISDTCSITQLLQDHVQQKPEGIAVAVNQSVIPKLEWENTFIASGDTIILIKATQGG</sequence>
<dbReference type="InterPro" id="IPR012675">
    <property type="entry name" value="Beta-grasp_dom_sf"/>
</dbReference>
<dbReference type="Pfam" id="PF02597">
    <property type="entry name" value="ThiS"/>
    <property type="match status" value="1"/>
</dbReference>
<dbReference type="SUPFAM" id="SSF54285">
    <property type="entry name" value="MoaD/ThiS"/>
    <property type="match status" value="1"/>
</dbReference>
<dbReference type="EMBL" id="BMFD01000005">
    <property type="protein sequence ID" value="GGC40869.1"/>
    <property type="molecule type" value="Genomic_DNA"/>
</dbReference>
<dbReference type="Gene3D" id="3.10.20.30">
    <property type="match status" value="1"/>
</dbReference>
<dbReference type="CDD" id="cd00565">
    <property type="entry name" value="Ubl_ThiS"/>
    <property type="match status" value="1"/>
</dbReference>
<dbReference type="InterPro" id="IPR016155">
    <property type="entry name" value="Mopterin_synth/thiamin_S_b"/>
</dbReference>
<name>A0ABQ1MI10_9BACT</name>
<comment type="caution">
    <text evidence="1">The sequence shown here is derived from an EMBL/GenBank/DDBJ whole genome shotgun (WGS) entry which is preliminary data.</text>
</comment>
<keyword evidence="2" id="KW-1185">Reference proteome</keyword>